<dbReference type="GO" id="GO:0016301">
    <property type="term" value="F:kinase activity"/>
    <property type="evidence" value="ECO:0007669"/>
    <property type="project" value="UniProtKB-KW"/>
</dbReference>
<dbReference type="Pfam" id="PF08448">
    <property type="entry name" value="PAS_4"/>
    <property type="match status" value="1"/>
</dbReference>
<comment type="caution">
    <text evidence="9">The sequence shown here is derived from an EMBL/GenBank/DDBJ whole genome shotgun (WGS) entry which is preliminary data.</text>
</comment>
<dbReference type="SMART" id="SM00911">
    <property type="entry name" value="HWE_HK"/>
    <property type="match status" value="1"/>
</dbReference>
<dbReference type="Pfam" id="PF07536">
    <property type="entry name" value="HWE_HK"/>
    <property type="match status" value="1"/>
</dbReference>
<reference evidence="10" key="1">
    <citation type="journal article" date="2019" name="Int. J. Syst. Evol. Microbiol.">
        <title>The Global Catalogue of Microorganisms (GCM) 10K type strain sequencing project: providing services to taxonomists for standard genome sequencing and annotation.</title>
        <authorList>
            <consortium name="The Broad Institute Genomics Platform"/>
            <consortium name="The Broad Institute Genome Sequencing Center for Infectious Disease"/>
            <person name="Wu L."/>
            <person name="Ma J."/>
        </authorList>
    </citation>
    <scope>NUCLEOTIDE SEQUENCE [LARGE SCALE GENOMIC DNA]</scope>
    <source>
        <strain evidence="10">CG52</strain>
    </source>
</reference>
<accession>A0ABW4M525</accession>
<dbReference type="SUPFAM" id="SSF55874">
    <property type="entry name" value="ATPase domain of HSP90 chaperone/DNA topoisomerase II/histidine kinase"/>
    <property type="match status" value="1"/>
</dbReference>
<keyword evidence="3" id="KW-0597">Phosphoprotein</keyword>
<proteinExistence type="predicted"/>
<dbReference type="EMBL" id="JBHUEQ010000023">
    <property type="protein sequence ID" value="MFD1746440.1"/>
    <property type="molecule type" value="Genomic_DNA"/>
</dbReference>
<keyword evidence="5" id="KW-0547">Nucleotide-binding</keyword>
<dbReference type="InterPro" id="IPR013656">
    <property type="entry name" value="PAS_4"/>
</dbReference>
<evidence type="ECO:0000313" key="10">
    <source>
        <dbReference type="Proteomes" id="UP001597322"/>
    </source>
</evidence>
<dbReference type="PANTHER" id="PTHR41523">
    <property type="entry name" value="TWO-COMPONENT SYSTEM SENSOR PROTEIN"/>
    <property type="match status" value="1"/>
</dbReference>
<feature type="domain" description="Signal transduction histidine kinase HWE region" evidence="8">
    <location>
        <begin position="169"/>
        <end position="250"/>
    </location>
</feature>
<evidence type="ECO:0000256" key="2">
    <source>
        <dbReference type="ARBA" id="ARBA00012438"/>
    </source>
</evidence>
<evidence type="ECO:0000256" key="5">
    <source>
        <dbReference type="ARBA" id="ARBA00022741"/>
    </source>
</evidence>
<dbReference type="Proteomes" id="UP001597322">
    <property type="component" value="Unassembled WGS sequence"/>
</dbReference>
<dbReference type="Gene3D" id="3.30.565.10">
    <property type="entry name" value="Histidine kinase-like ATPase, C-terminal domain"/>
    <property type="match status" value="1"/>
</dbReference>
<dbReference type="SUPFAM" id="SSF55785">
    <property type="entry name" value="PYP-like sensor domain (PAS domain)"/>
    <property type="match status" value="1"/>
</dbReference>
<keyword evidence="6 9" id="KW-0418">Kinase</keyword>
<dbReference type="InterPro" id="IPR035965">
    <property type="entry name" value="PAS-like_dom_sf"/>
</dbReference>
<evidence type="ECO:0000256" key="4">
    <source>
        <dbReference type="ARBA" id="ARBA00022679"/>
    </source>
</evidence>
<dbReference type="Gene3D" id="3.30.450.20">
    <property type="entry name" value="PAS domain"/>
    <property type="match status" value="1"/>
</dbReference>
<organism evidence="9 10">
    <name type="scientific">Rhizobium helianthi</name>
    <dbReference type="NCBI Taxonomy" id="1132695"/>
    <lineage>
        <taxon>Bacteria</taxon>
        <taxon>Pseudomonadati</taxon>
        <taxon>Pseudomonadota</taxon>
        <taxon>Alphaproteobacteria</taxon>
        <taxon>Hyphomicrobiales</taxon>
        <taxon>Rhizobiaceae</taxon>
        <taxon>Rhizobium/Agrobacterium group</taxon>
        <taxon>Rhizobium</taxon>
    </lineage>
</organism>
<dbReference type="RefSeq" id="WP_377402049.1">
    <property type="nucleotide sequence ID" value="NZ_JBHUEQ010000023.1"/>
</dbReference>
<name>A0ABW4M525_9HYPH</name>
<evidence type="ECO:0000256" key="1">
    <source>
        <dbReference type="ARBA" id="ARBA00000085"/>
    </source>
</evidence>
<dbReference type="InterPro" id="IPR036890">
    <property type="entry name" value="HATPase_C_sf"/>
</dbReference>
<protein>
    <recommendedName>
        <fullName evidence="2">histidine kinase</fullName>
        <ecNumber evidence="2">2.7.13.3</ecNumber>
    </recommendedName>
</protein>
<gene>
    <name evidence="9" type="ORF">ACFSE1_13280</name>
</gene>
<evidence type="ECO:0000256" key="6">
    <source>
        <dbReference type="ARBA" id="ARBA00022777"/>
    </source>
</evidence>
<evidence type="ECO:0000259" key="8">
    <source>
        <dbReference type="SMART" id="SM00911"/>
    </source>
</evidence>
<keyword evidence="4" id="KW-0808">Transferase</keyword>
<evidence type="ECO:0000256" key="3">
    <source>
        <dbReference type="ARBA" id="ARBA00022553"/>
    </source>
</evidence>
<sequence length="355" mass="39168">MATQQSVPFLQVSGQSARLVLDYDWSQTPLGHLETWPISLRTAVANILNSSFPAAVIWGRDMTTIYNDAFRPLLGQKAEAMGRPFSEVWAEVWPSLQPIAAKAYGGEPTFIEDFALTVERNGFSEEAYFTFCYSPLFDDEGRVAGILDTVVETTARVEAERRMHLMNAELQHRMKNMFATVNSIVSQTLRVERPLGEIRALLLQRLATLAAAHAVVTEASKGSVPIRHVIEAALAPHRSGTGRMRMEGPDISLAEKPALSLSLAVNELATNAIKYGAFSRDGGTIAIFWSFTDEGAFELTWQEQGGPPVSPPQRRGFGTTLMERVVAHDFAGTARISYEPAGLHYRLTTDRLPSR</sequence>
<evidence type="ECO:0000256" key="7">
    <source>
        <dbReference type="ARBA" id="ARBA00022840"/>
    </source>
</evidence>
<dbReference type="EC" id="2.7.13.3" evidence="2"/>
<dbReference type="InterPro" id="IPR011102">
    <property type="entry name" value="Sig_transdc_His_kinase_HWE"/>
</dbReference>
<keyword evidence="10" id="KW-1185">Reference proteome</keyword>
<evidence type="ECO:0000313" key="9">
    <source>
        <dbReference type="EMBL" id="MFD1746440.1"/>
    </source>
</evidence>
<keyword evidence="7" id="KW-0067">ATP-binding</keyword>
<comment type="catalytic activity">
    <reaction evidence="1">
        <text>ATP + protein L-histidine = ADP + protein N-phospho-L-histidine.</text>
        <dbReference type="EC" id="2.7.13.3"/>
    </reaction>
</comment>
<dbReference type="PANTHER" id="PTHR41523:SF7">
    <property type="entry name" value="HISTIDINE KINASE"/>
    <property type="match status" value="1"/>
</dbReference>